<name>A0A8H3HLZ5_9AGAM</name>
<keyword evidence="2" id="KW-1133">Transmembrane helix</keyword>
<evidence type="ECO:0000313" key="4">
    <source>
        <dbReference type="Proteomes" id="UP000663827"/>
    </source>
</evidence>
<feature type="transmembrane region" description="Helical" evidence="2">
    <location>
        <begin position="203"/>
        <end position="231"/>
    </location>
</feature>
<dbReference type="Proteomes" id="UP000663827">
    <property type="component" value="Unassembled WGS sequence"/>
</dbReference>
<organism evidence="3 4">
    <name type="scientific">Rhizoctonia solani</name>
    <dbReference type="NCBI Taxonomy" id="456999"/>
    <lineage>
        <taxon>Eukaryota</taxon>
        <taxon>Fungi</taxon>
        <taxon>Dikarya</taxon>
        <taxon>Basidiomycota</taxon>
        <taxon>Agaricomycotina</taxon>
        <taxon>Agaricomycetes</taxon>
        <taxon>Cantharellales</taxon>
        <taxon>Ceratobasidiaceae</taxon>
        <taxon>Rhizoctonia</taxon>
    </lineage>
</organism>
<evidence type="ECO:0000256" key="1">
    <source>
        <dbReference type="SAM" id="MobiDB-lite"/>
    </source>
</evidence>
<evidence type="ECO:0000313" key="3">
    <source>
        <dbReference type="EMBL" id="CAE7092925.1"/>
    </source>
</evidence>
<reference evidence="3" key="1">
    <citation type="submission" date="2021-01" db="EMBL/GenBank/DDBJ databases">
        <authorList>
            <person name="Kaushik A."/>
        </authorList>
    </citation>
    <scope>NUCLEOTIDE SEQUENCE</scope>
    <source>
        <strain evidence="3">AG5</strain>
    </source>
</reference>
<feature type="compositionally biased region" description="Low complexity" evidence="1">
    <location>
        <begin position="595"/>
        <end position="613"/>
    </location>
</feature>
<dbReference type="EMBL" id="CAJNJQ010000664">
    <property type="protein sequence ID" value="CAE7092925.1"/>
    <property type="molecule type" value="Genomic_DNA"/>
</dbReference>
<evidence type="ECO:0000256" key="2">
    <source>
        <dbReference type="SAM" id="Phobius"/>
    </source>
</evidence>
<feature type="region of interest" description="Disordered" evidence="1">
    <location>
        <begin position="285"/>
        <end position="320"/>
    </location>
</feature>
<protein>
    <submittedName>
        <fullName evidence="3">Uncharacterized protein</fullName>
    </submittedName>
</protein>
<feature type="region of interest" description="Disordered" evidence="1">
    <location>
        <begin position="399"/>
        <end position="478"/>
    </location>
</feature>
<comment type="caution">
    <text evidence="3">The sequence shown here is derived from an EMBL/GenBank/DDBJ whole genome shotgun (WGS) entry which is preliminary data.</text>
</comment>
<accession>A0A8H3HLZ5</accession>
<proteinExistence type="predicted"/>
<feature type="transmembrane region" description="Helical" evidence="2">
    <location>
        <begin position="727"/>
        <end position="751"/>
    </location>
</feature>
<dbReference type="AlphaFoldDB" id="A0A8H3HLZ5"/>
<keyword evidence="2" id="KW-0812">Transmembrane</keyword>
<gene>
    <name evidence="3" type="ORF">RDB_LOCUS33687</name>
</gene>
<feature type="region of interest" description="Disordered" evidence="1">
    <location>
        <begin position="591"/>
        <end position="619"/>
    </location>
</feature>
<keyword evidence="2" id="KW-0472">Membrane</keyword>
<feature type="compositionally biased region" description="Low complexity" evidence="1">
    <location>
        <begin position="435"/>
        <end position="446"/>
    </location>
</feature>
<sequence length="756" mass="79458">METCITLLGFSASRPQRVSWPRADVTQKLRSGDNISRPLVNAVFCLTVLCLLSGMSSAERHPRRVPGQSVLFASVSDVSGDGSRTRAMHDVHTQETGEIPQVLQNVWVEVSFDRRAVLELVPASGPPRANHLVSIPHSELPLALTQKADALSPLSISVPRYPQLPVTPLAGAGSQVLFSLFMSKPLEPASESSFFLHLLRGVLFLNMGPVALVALGAGAFVTTAAAGAILLRRKLLGKQVEIDLEKGPEIMEQRETGPGWKEFTEVDGKGPYELLMPLVGALSPRETDVTDANGSRASLSPRPQFPTLQQYPDLSAPNPRQQLDPVPVLEGDISDSYAPAFPPGLPVPAKSVAVTTPLPTRLGPISELGPLDTGVAAITSWPVLAPTPVEDMRARANGLGHEEQPKPDITGDVVPPDEPSASSLKLICDPEIAPDDSSGPSSSASAHESEEVDPFADPGDLAHSPCSEDPPDGGGQSVVITLEYSDSVDSVPASPILCADPDATMPDTVFASSISLPESLPPSPTTLPPLPPTFCGLPLDTVASTTVIFGEDLSPSIGVSDPEPSSPVIEPSFVPVLAPIITISCWEDTNEAPHSPLSDAGSSSSDSSGPDTPTELKHDLPFSPVLELSSKPTPGLQLSVCLPPEEGTAIDEDMELVDDFVIVEEQALDPASPTIGIIPPELKTPKLPGGFQDIINESNASLVQKPAVTGAVIGPPLTADMVQLCHAMLAVSNCAGLVAQFVVGFSMWWSLTLVPA</sequence>